<organism evidence="3 4">
    <name type="scientific">Pseudaquabacterium inlustre</name>
    <dbReference type="NCBI Taxonomy" id="2984192"/>
    <lineage>
        <taxon>Bacteria</taxon>
        <taxon>Pseudomonadati</taxon>
        <taxon>Pseudomonadota</taxon>
        <taxon>Betaproteobacteria</taxon>
        <taxon>Burkholderiales</taxon>
        <taxon>Sphaerotilaceae</taxon>
        <taxon>Pseudaquabacterium</taxon>
    </lineage>
</organism>
<keyword evidence="2" id="KW-0732">Signal</keyword>
<feature type="compositionally biased region" description="Basic and acidic residues" evidence="1">
    <location>
        <begin position="183"/>
        <end position="193"/>
    </location>
</feature>
<evidence type="ECO:0000256" key="1">
    <source>
        <dbReference type="SAM" id="MobiDB-lite"/>
    </source>
</evidence>
<sequence length="193" mass="20497">MSFDHFQLRLNPQRLAAPVAAIALLAGLASVAMAQPADGPAAGAGPRHAGMHRMGPGAGGEMPGMVGAGLGLLPERELDAVGASAEQKTKVREILRAAHDDLRKQHDGARELHQQMMQLLAAPKVDAAAAEALRQKIHAQHDVASKRMLQAALEAGAVLTPEQRQKLAERRKQMNDRMPPPPGEREGPRGPRG</sequence>
<evidence type="ECO:0000256" key="2">
    <source>
        <dbReference type="SAM" id="SignalP"/>
    </source>
</evidence>
<gene>
    <name evidence="3" type="ORF">AACH10_09245</name>
</gene>
<feature type="chain" id="PRO_5047181843" evidence="2">
    <location>
        <begin position="35"/>
        <end position="193"/>
    </location>
</feature>
<feature type="region of interest" description="Disordered" evidence="1">
    <location>
        <begin position="158"/>
        <end position="193"/>
    </location>
</feature>
<reference evidence="3 4" key="1">
    <citation type="submission" date="2024-04" db="EMBL/GenBank/DDBJ databases">
        <title>Novel species of the genus Ideonella isolated from streams.</title>
        <authorList>
            <person name="Lu H."/>
        </authorList>
    </citation>
    <scope>NUCLEOTIDE SEQUENCE [LARGE SCALE GENOMIC DNA]</scope>
    <source>
        <strain evidence="3 4">DXS22W</strain>
    </source>
</reference>
<feature type="compositionally biased region" description="Basic and acidic residues" evidence="1">
    <location>
        <begin position="163"/>
        <end position="175"/>
    </location>
</feature>
<proteinExistence type="predicted"/>
<dbReference type="RefSeq" id="WP_341410096.1">
    <property type="nucleotide sequence ID" value="NZ_JBBUTH010000004.1"/>
</dbReference>
<evidence type="ECO:0000313" key="3">
    <source>
        <dbReference type="EMBL" id="MEK8050421.1"/>
    </source>
</evidence>
<dbReference type="Proteomes" id="UP001365405">
    <property type="component" value="Unassembled WGS sequence"/>
</dbReference>
<dbReference type="InterPro" id="IPR025961">
    <property type="entry name" value="Metal_resist"/>
</dbReference>
<feature type="signal peptide" evidence="2">
    <location>
        <begin position="1"/>
        <end position="34"/>
    </location>
</feature>
<accession>A0ABU9CFE0</accession>
<keyword evidence="4" id="KW-1185">Reference proteome</keyword>
<dbReference type="EMBL" id="JBBUTH010000004">
    <property type="protein sequence ID" value="MEK8050421.1"/>
    <property type="molecule type" value="Genomic_DNA"/>
</dbReference>
<dbReference type="Gene3D" id="1.20.120.1490">
    <property type="match status" value="1"/>
</dbReference>
<evidence type="ECO:0000313" key="4">
    <source>
        <dbReference type="Proteomes" id="UP001365405"/>
    </source>
</evidence>
<dbReference type="Pfam" id="PF13801">
    <property type="entry name" value="Metal_resist"/>
    <property type="match status" value="1"/>
</dbReference>
<name>A0ABU9CFE0_9BURK</name>
<protein>
    <submittedName>
        <fullName evidence="3">Periplasmic heavy metal sensor</fullName>
    </submittedName>
</protein>
<comment type="caution">
    <text evidence="3">The sequence shown here is derived from an EMBL/GenBank/DDBJ whole genome shotgun (WGS) entry which is preliminary data.</text>
</comment>